<dbReference type="InterPro" id="IPR013693">
    <property type="entry name" value="SpoIID/LytB_N"/>
</dbReference>
<gene>
    <name evidence="3" type="ORF">G5B36_01770</name>
    <name evidence="2" type="ORF">L0N08_18950</name>
</gene>
<comment type="caution">
    <text evidence="2">The sequence shown here is derived from an EMBL/GenBank/DDBJ whole genome shotgun (WGS) entry which is preliminary data.</text>
</comment>
<dbReference type="AlphaFoldDB" id="A0AAW5C3Q0"/>
<protein>
    <submittedName>
        <fullName evidence="2">SpoIID/LytB domain-containing protein</fullName>
    </submittedName>
</protein>
<dbReference type="InterPro" id="IPR013486">
    <property type="entry name" value="SpoIID/LytB"/>
</dbReference>
<feature type="domain" description="Sporulation stage II protein D amidase enhancer LytB N-terminal" evidence="1">
    <location>
        <begin position="56"/>
        <end position="149"/>
    </location>
</feature>
<sequence>MNKRILWAALTGLMVPYVGTLAWTGTIRGEELHYEQQKEVSGRRRILLDRSSGSYYMDIEEYLPGVIARQMPVDYEPEALKAQAIIARTYICRQMEASGEGDEIAESALDMDYVEADQLKSLWGSSRFPEYYRKLEDAVKATSGIVMTYENRCIDPMFCRATAGMTRKGDFTHPYLENVDCPGDVEAEGYMQIATFSKDDFVSRINGIPEGETGARTVDVSQIPDTIQIVSRDTAGYVDQIQIGNAGFSGEEVQYALGLQSACFTMESYEDQIRAVSKGIGHGYGMSQESANEKAKAGWKAEDILSYFYKNITYISE</sequence>
<dbReference type="Proteomes" id="UP000669239">
    <property type="component" value="Unassembled WGS sequence"/>
</dbReference>
<dbReference type="GO" id="GO:0030435">
    <property type="term" value="P:sporulation resulting in formation of a cellular spore"/>
    <property type="evidence" value="ECO:0007669"/>
    <property type="project" value="InterPro"/>
</dbReference>
<name>A0AAW5C3Q0_9FIRM</name>
<dbReference type="NCBIfam" id="TIGR02669">
    <property type="entry name" value="SpoIID_LytB"/>
    <property type="match status" value="1"/>
</dbReference>
<proteinExistence type="predicted"/>
<dbReference type="RefSeq" id="WP_165640810.1">
    <property type="nucleotide sequence ID" value="NZ_CAXTHN010000023.1"/>
</dbReference>
<evidence type="ECO:0000313" key="4">
    <source>
        <dbReference type="Proteomes" id="UP000669239"/>
    </source>
</evidence>
<accession>A0AAW5C3Q0</accession>
<evidence type="ECO:0000259" key="1">
    <source>
        <dbReference type="Pfam" id="PF08486"/>
    </source>
</evidence>
<reference evidence="3" key="2">
    <citation type="submission" date="2020-02" db="EMBL/GenBank/DDBJ databases">
        <authorList>
            <person name="Littmann E."/>
            <person name="Sorbara M."/>
        </authorList>
    </citation>
    <scope>NUCLEOTIDE SEQUENCE</scope>
    <source>
        <strain evidence="3">MSK.1.17</strain>
    </source>
</reference>
<dbReference type="Proteomes" id="UP001299608">
    <property type="component" value="Unassembled WGS sequence"/>
</dbReference>
<reference evidence="2" key="3">
    <citation type="submission" date="2022-01" db="EMBL/GenBank/DDBJ databases">
        <title>Collection of gut derived symbiotic bacterial strains cultured from healthy donors.</title>
        <authorList>
            <person name="Lin H."/>
            <person name="Kohout C."/>
            <person name="Waligurski E."/>
            <person name="Pamer E.G."/>
        </authorList>
    </citation>
    <scope>NUCLEOTIDE SEQUENCE</scope>
    <source>
        <strain evidence="2">DFI.6.55</strain>
    </source>
</reference>
<evidence type="ECO:0000313" key="2">
    <source>
        <dbReference type="EMBL" id="MCG4747510.1"/>
    </source>
</evidence>
<organism evidence="2 5">
    <name type="scientific">Enterocloster aldenensis</name>
    <dbReference type="NCBI Taxonomy" id="358742"/>
    <lineage>
        <taxon>Bacteria</taxon>
        <taxon>Bacillati</taxon>
        <taxon>Bacillota</taxon>
        <taxon>Clostridia</taxon>
        <taxon>Lachnospirales</taxon>
        <taxon>Lachnospiraceae</taxon>
        <taxon>Enterocloster</taxon>
    </lineage>
</organism>
<dbReference type="Pfam" id="PF08486">
    <property type="entry name" value="SpoIID"/>
    <property type="match status" value="1"/>
</dbReference>
<evidence type="ECO:0000313" key="5">
    <source>
        <dbReference type="Proteomes" id="UP001299608"/>
    </source>
</evidence>
<reference evidence="3 4" key="1">
    <citation type="journal article" date="2020" name="Cell Host Microbe">
        <title>Functional and Genomic Variation between Human-Derived Isolates of Lachnospiraceae Reveals Inter- and Intra-Species Diversity.</title>
        <authorList>
            <person name="Sorbara M.T."/>
            <person name="Littmann E.R."/>
            <person name="Fontana E."/>
            <person name="Moody T.U."/>
            <person name="Kohout C.E."/>
            <person name="Gjonbalaj M."/>
            <person name="Eaton V."/>
            <person name="Seok R."/>
            <person name="Leiner I.M."/>
            <person name="Pamer E.G."/>
        </authorList>
    </citation>
    <scope>NUCLEOTIDE SEQUENCE [LARGE SCALE GENOMIC DNA]</scope>
    <source>
        <strain evidence="3 4">MSK.1.17</strain>
    </source>
</reference>
<evidence type="ECO:0000313" key="3">
    <source>
        <dbReference type="EMBL" id="NSJ47433.1"/>
    </source>
</evidence>
<dbReference type="EMBL" id="JAKNGE010000025">
    <property type="protein sequence ID" value="MCG4747510.1"/>
    <property type="molecule type" value="Genomic_DNA"/>
</dbReference>
<dbReference type="EMBL" id="JAAITT010000002">
    <property type="protein sequence ID" value="NSJ47433.1"/>
    <property type="molecule type" value="Genomic_DNA"/>
</dbReference>
<keyword evidence="4" id="KW-1185">Reference proteome</keyword>